<dbReference type="AlphaFoldDB" id="A0A7J5DXM7"/>
<evidence type="ECO:0000313" key="3">
    <source>
        <dbReference type="Proteomes" id="UP000449906"/>
    </source>
</evidence>
<dbReference type="Proteomes" id="UP000449906">
    <property type="component" value="Unassembled WGS sequence"/>
</dbReference>
<protein>
    <submittedName>
        <fullName evidence="2">Uncharacterized protein</fullName>
    </submittedName>
</protein>
<organism evidence="2 3">
    <name type="scientific">Nocardioides simplex</name>
    <name type="common">Arthrobacter simplex</name>
    <dbReference type="NCBI Taxonomy" id="2045"/>
    <lineage>
        <taxon>Bacteria</taxon>
        <taxon>Bacillati</taxon>
        <taxon>Actinomycetota</taxon>
        <taxon>Actinomycetes</taxon>
        <taxon>Propionibacteriales</taxon>
        <taxon>Nocardioidaceae</taxon>
        <taxon>Pimelobacter</taxon>
    </lineage>
</organism>
<reference evidence="2 3" key="1">
    <citation type="submission" date="2019-09" db="EMBL/GenBank/DDBJ databases">
        <title>Pimelobacter sp. isolated from Paulinella.</title>
        <authorList>
            <person name="Jeong S.E."/>
        </authorList>
    </citation>
    <scope>NUCLEOTIDE SEQUENCE [LARGE SCALE GENOMIC DNA]</scope>
    <source>
        <strain evidence="2 3">Pch-N</strain>
    </source>
</reference>
<evidence type="ECO:0000256" key="1">
    <source>
        <dbReference type="SAM" id="MobiDB-lite"/>
    </source>
</evidence>
<name>A0A7J5DXM7_NOCSI</name>
<sequence>MKSQPTPLSLPPVRRPAPTGAPEQQPTRLLECLPCGRLTPHVRGETTQVVEGSVTIQWWKCTLCDEGEAL</sequence>
<proteinExistence type="predicted"/>
<gene>
    <name evidence="2" type="ORF">F9L07_01910</name>
</gene>
<dbReference type="RefSeq" id="WP_151578137.1">
    <property type="nucleotide sequence ID" value="NZ_JBIWND010000006.1"/>
</dbReference>
<dbReference type="EMBL" id="WBVM01000001">
    <property type="protein sequence ID" value="KAB2810735.1"/>
    <property type="molecule type" value="Genomic_DNA"/>
</dbReference>
<accession>A0A7J5DXM7</accession>
<comment type="caution">
    <text evidence="2">The sequence shown here is derived from an EMBL/GenBank/DDBJ whole genome shotgun (WGS) entry which is preliminary data.</text>
</comment>
<feature type="region of interest" description="Disordered" evidence="1">
    <location>
        <begin position="1"/>
        <end position="26"/>
    </location>
</feature>
<evidence type="ECO:0000313" key="2">
    <source>
        <dbReference type="EMBL" id="KAB2810735.1"/>
    </source>
</evidence>